<gene>
    <name evidence="2" type="ORF">PXEA_LOCUS26038</name>
</gene>
<name>A0A448XB26_9PLAT</name>
<feature type="region of interest" description="Disordered" evidence="1">
    <location>
        <begin position="121"/>
        <end position="141"/>
    </location>
</feature>
<reference evidence="2" key="1">
    <citation type="submission" date="2018-11" db="EMBL/GenBank/DDBJ databases">
        <authorList>
            <consortium name="Pathogen Informatics"/>
        </authorList>
    </citation>
    <scope>NUCLEOTIDE SEQUENCE</scope>
</reference>
<feature type="compositionally biased region" description="Polar residues" evidence="1">
    <location>
        <begin position="125"/>
        <end position="141"/>
    </location>
</feature>
<comment type="caution">
    <text evidence="2">The sequence shown here is derived from an EMBL/GenBank/DDBJ whole genome shotgun (WGS) entry which is preliminary data.</text>
</comment>
<dbReference type="AlphaFoldDB" id="A0A448XB26"/>
<dbReference type="Gene3D" id="1.20.58.60">
    <property type="match status" value="1"/>
</dbReference>
<accession>A0A448XB26</accession>
<protein>
    <submittedName>
        <fullName evidence="2">Uncharacterized protein</fullName>
    </submittedName>
</protein>
<dbReference type="EMBL" id="CAAALY010244389">
    <property type="protein sequence ID" value="VEL32598.1"/>
    <property type="molecule type" value="Genomic_DNA"/>
</dbReference>
<feature type="region of interest" description="Disordered" evidence="1">
    <location>
        <begin position="57"/>
        <end position="79"/>
    </location>
</feature>
<evidence type="ECO:0000256" key="1">
    <source>
        <dbReference type="SAM" id="MobiDB-lite"/>
    </source>
</evidence>
<keyword evidence="3" id="KW-1185">Reference proteome</keyword>
<dbReference type="Proteomes" id="UP000784294">
    <property type="component" value="Unassembled WGS sequence"/>
</dbReference>
<evidence type="ECO:0000313" key="2">
    <source>
        <dbReference type="EMBL" id="VEL32598.1"/>
    </source>
</evidence>
<proteinExistence type="predicted"/>
<organism evidence="2 3">
    <name type="scientific">Protopolystoma xenopodis</name>
    <dbReference type="NCBI Taxonomy" id="117903"/>
    <lineage>
        <taxon>Eukaryota</taxon>
        <taxon>Metazoa</taxon>
        <taxon>Spiralia</taxon>
        <taxon>Lophotrochozoa</taxon>
        <taxon>Platyhelminthes</taxon>
        <taxon>Monogenea</taxon>
        <taxon>Polyopisthocotylea</taxon>
        <taxon>Polystomatidea</taxon>
        <taxon>Polystomatidae</taxon>
        <taxon>Protopolystoma</taxon>
    </lineage>
</organism>
<evidence type="ECO:0000313" key="3">
    <source>
        <dbReference type="Proteomes" id="UP000784294"/>
    </source>
</evidence>
<sequence>MQDHLNSAWNRLADGLEARRSQLAEDAGYIGLCLECQQTVGWMQEKLETVKLMTETKRSGGAEGRSAAPVSEVRPGLGAGSPTVVEVELRAIEARLSELGDRIRQSVEHRRQLASIALASGAGESANSPPQLTSSGHRFRQGTSGLERWTWPQSEPQYGLEQCDIRMIQRSISTKS</sequence>